<dbReference type="SUPFAM" id="SSF111347">
    <property type="entry name" value="Rap/Ran-GAP"/>
    <property type="match status" value="1"/>
</dbReference>
<reference evidence="5" key="1">
    <citation type="submission" date="2021-11" db="EMBL/GenBank/DDBJ databases">
        <authorList>
            <person name="Islam A."/>
            <person name="Islam S."/>
            <person name="Flora M.S."/>
            <person name="Rahman M."/>
            <person name="Ziaur R.M."/>
            <person name="Epstein J.H."/>
            <person name="Hassan M."/>
            <person name="Klassen M."/>
            <person name="Woodard K."/>
            <person name="Webb A."/>
            <person name="Webby R.J."/>
            <person name="El Zowalaty M.E."/>
        </authorList>
    </citation>
    <scope>NUCLEOTIDE SEQUENCE</scope>
    <source>
        <strain evidence="5">Pbs3</strain>
    </source>
</reference>
<accession>A0AAU9KYX5</accession>
<keyword evidence="1" id="KW-0343">GTPase activation</keyword>
<feature type="compositionally biased region" description="Low complexity" evidence="2">
    <location>
        <begin position="1122"/>
        <end position="1140"/>
    </location>
</feature>
<sequence>MDSSKRILGETKTPRKETTCTDIKRLAKFFASDRPPRKRLRTLLDYIKHPPGTETTLNTTGNIAVAMQSLLSGTTSSSSSAASSSTSTSSAFKDFNHLNGGTHAQAEHAATIVEFWADEANSALVFSVVNDCVTELETLYAPHETAFRKQRRKPLEAEDWSEIFEGLEVLLRHNVMRLRDGWNNKGLTILFAKLLKKDNHAMIKKYAFRCLALYTDATRNLQQLAAMPVTSTSSFQVSRAGIIRLMSDDIDIGIHEDMMKKDEMGKSNATLLHAMPDRKTIHLELLRESVDFSPYGGGSIMLPDKFLNEGVHVEGWMRPMPTQAEEPVDMLKFLMDLSLERDDSYGKNATPLSMMGKSTGGNSDRFIFWAELIMKFYMPLLYPKVCLKVKLKEEGDTLGFFHHCPGSFQRVVARWVYKLRSREEYMEVLWSRREFSEVVMETIRQRFAYRDTELVGDAIKFYSGICTGTQHVPSGMKVQINEVSRAMISHVSQLFHPSVQLEDSKILLHCIELLELVSQRRLDDYTSTYLRKFVLSTVDNCIMLREPGNRPVLTAMLSIVLHVWMHSAVVTKTIGAQVWMELTIAIRRWIGNPADLKVVGAEMINCWKRELRFASCLLMYVMDKGYSYLKVTPEGALLLSQHEAGGKSDKIPGSGKSLRELKQGYLQSSANFLMMTVVDVSGATLLLDRVLHLIPPPTVSALTPSMHLNLTEGMLQLVELWIESAIGAQRAQPSDLQQISPSTVFALFGEWFLPACELDAVEFQNSRCIAIVALCKLCSVRCINMLTRSHLTVVARVLFKGITSSSGVVVSTVLQKSSVLFSMNLEGLNILVPAYLYAVDEIIIGNIWNRATKSNVKSSEWNNELNAALDVVFAIMGLPKRFPNQDFVRWKHKIQGVCSVGELGLMQNIMEEIPDTLDDFHVIVGRILVRIAQLPFTDIVNIKKRALWGLYCLVVMNLKSYKTGEQVVDPIHLSGWVVYLVEVCQNVDFSISTTALTILQDMSDYHEEINGFDPSLVARIVMTLAVFAQQQVEEASIEVQSAMERIGAADLSSGNDSSATMSASFTGSSLLGGTNLSASAVRRGSDNPRASRVDSSSSGNSGEATDAFSKLKSKLKSGVQNAPSSTPSPTTISPATARSASLAAQREQDIPALRLIVQKTSAIFECLRFWIMHRTEVLQDTDVKKLIFGAIEAALVGTLPDGEWQREVERARTLERRMSMPLLFLGLQMRASLDNEPGHAWLKCFEETAVAAEGLLMHLLHHINGFPSPAGVDQMMSDCSELSELDALREIGDDEPRPGAMSFVFMDSIVFSVVGSLDSPCARFVVRDMTGLFTWEITPAVMARGAHSSTGWIGGDVAAASTANSKGAPVERELTLETDVLGTKSMTLHRPTGAVQVEFKRTDAVGGTCKTCGGEKVVTKPAVSDAKNVPNAIKLEARQVSWEHERDVLSNNVCPVESSYVFHDDGHTPAGFKENGDAKKKDKSRSSEIDKMPVGGNKDDRQERLERIAKQHEDRNKLGSAVQPVPEPQKIMCHCPPQTESKFKRRTTTTICGLFDMSINEPNIGSLDDERCLLDLVLDSIPMIFRDCGGDTTDKTLLGGRYSMMRYNLMDLSPSSSPLLMDSAEAPGFSFLQRLIHDEECYSQLKHFLTKDDNAEGKELVDFCDAVKKYERSSVPTDRLGQACVIYWEFMTVDGGKKIVFPTAVATDIQAQIHQAQTALRAASTTPAEDSSEPTFFLPGSLFERAMIFVENEGFNKSGLLDKYVAALDQPPPASMTAGSGKSSSTPSIPPQLALFDAFSITEVNARVSHLALQKRNADEQLGRMTRPGKTAAERLLTTSNGSLKDSRVSALDICRLFLSQAGLLPSPDGESKKKSTLRLLEHGPKLERSLKHLDKSPTRETMKLGVIYVGKRQQTQQEILHNEKGSRAYELFLSQLGWKVDMQTHRGFVGGLDTNPKSLSNGKTTLYYASSHSEVVYHVVTMMPTKPSDPQQIDKKRHVGNDYVHIVWNDNASQSYDPSTITSHFNDVQIVIYPLRKAQRGLFLIKIHIKDKVPPFGPLQSGMVIHQADLARLVRQTAMNANRVCRSQTTLYVRPYPTRKKLVDEIVERDTVLNMVDETVDPRNTVMSSDLTTRTANNRSDTMTVTHSNDKRTEGSTIKTIWNEKGEESDRNYNENVELRTMKESRNQDEIPTTKSSGVAPEALVTKSSTKKTVATNDGTEAEARVNGEVSNVAPTIAPLFVRSSPTISISAPTPSPLISLPTQPPPTSAPTETPVEFSKSSDIKMTGLATTQAVDDAYSQQPGKPMPTAQTSSGLPDNDFINPETDMSGSISAGAVVIPSEKGNALPLTITATQAVQTGSADLPLVASSIVKTDEPTISPASFDSKSSNDTETLSSASGSGSTIKATIPGQVHVSPSVDVSLKEPSKVADTKSSSLFHSEGVTMEKEASNNKYFSTDCSKDGSRENSSSDITQRNDGVNSNLGGLLVRPGGVSDVNTSSASYYSLGTGSIFAIIGVVAGILGLLMVFVASSRKKSRAEDDESRLSLGNNMEMNSVARLSPTFMEDNMTSENGCNGTAFMAAVPSYQHDGTFSARTDTMDRGHTMAANHSRVISARSCVPSTRSFNGDIDTLNVRMSALYSSGSSMTSSSEVSGSWSSVLVSDTERYTSRNTRDTSLSAWSATNSSPFGSTAASGTSGKFGRTRPSTTD</sequence>
<dbReference type="FunFam" id="3.40.50.11210:FF:000001">
    <property type="entry name" value="Ral GTPase-activating protein subunit alpha-1 isoform 1"/>
    <property type="match status" value="1"/>
</dbReference>
<dbReference type="PANTHER" id="PTHR10063">
    <property type="entry name" value="TUBERIN"/>
    <property type="match status" value="1"/>
</dbReference>
<dbReference type="GO" id="GO:0005634">
    <property type="term" value="C:nucleus"/>
    <property type="evidence" value="ECO:0007669"/>
    <property type="project" value="InterPro"/>
</dbReference>
<feature type="region of interest" description="Disordered" evidence="2">
    <location>
        <begin position="2455"/>
        <end position="2482"/>
    </location>
</feature>
<feature type="domain" description="Rap-GAP" evidence="4">
    <location>
        <begin position="1891"/>
        <end position="2107"/>
    </location>
</feature>
<dbReference type="GO" id="GO:0005096">
    <property type="term" value="F:GTPase activator activity"/>
    <property type="evidence" value="ECO:0007669"/>
    <property type="project" value="UniProtKB-KW"/>
</dbReference>
<dbReference type="GO" id="GO:0005737">
    <property type="term" value="C:cytoplasm"/>
    <property type="evidence" value="ECO:0007669"/>
    <property type="project" value="TreeGrafter"/>
</dbReference>
<evidence type="ECO:0000256" key="1">
    <source>
        <dbReference type="ARBA" id="ARBA00022468"/>
    </source>
</evidence>
<dbReference type="InterPro" id="IPR027107">
    <property type="entry name" value="Tuberin/Ral-act_asu"/>
</dbReference>
<dbReference type="Pfam" id="PF02145">
    <property type="entry name" value="Rap_GAP"/>
    <property type="match status" value="1"/>
</dbReference>
<feature type="compositionally biased region" description="Polar residues" evidence="2">
    <location>
        <begin position="2299"/>
        <end position="2317"/>
    </location>
</feature>
<dbReference type="InterPro" id="IPR035974">
    <property type="entry name" value="Rap/Ran-GAP_sf"/>
</dbReference>
<feature type="compositionally biased region" description="Basic and acidic residues" evidence="2">
    <location>
        <begin position="1083"/>
        <end position="1092"/>
    </location>
</feature>
<feature type="region of interest" description="Disordered" evidence="2">
    <location>
        <begin position="2668"/>
        <end position="2710"/>
    </location>
</feature>
<evidence type="ECO:0000256" key="3">
    <source>
        <dbReference type="SAM" id="Phobius"/>
    </source>
</evidence>
<feature type="region of interest" description="Disordered" evidence="2">
    <location>
        <begin position="1078"/>
        <end position="1140"/>
    </location>
</feature>
<dbReference type="PROSITE" id="PS50085">
    <property type="entry name" value="RAPGAP"/>
    <property type="match status" value="1"/>
</dbReference>
<proteinExistence type="predicted"/>
<dbReference type="Gene3D" id="1.10.167.10">
    <property type="entry name" value="Regulator of G-protein Signalling 4, domain 2"/>
    <property type="match status" value="1"/>
</dbReference>
<evidence type="ECO:0000313" key="6">
    <source>
        <dbReference type="Proteomes" id="UP001160483"/>
    </source>
</evidence>
<feature type="compositionally biased region" description="Basic and acidic residues" evidence="2">
    <location>
        <begin position="1474"/>
        <end position="1502"/>
    </location>
</feature>
<feature type="region of interest" description="Disordered" evidence="2">
    <location>
        <begin position="1464"/>
        <end position="1502"/>
    </location>
</feature>
<feature type="compositionally biased region" description="Polar residues" evidence="2">
    <location>
        <begin position="2467"/>
        <end position="2482"/>
    </location>
</feature>
<comment type="caution">
    <text evidence="5">The sequence shown here is derived from an EMBL/GenBank/DDBJ whole genome shotgun (WGS) entry which is preliminary data.</text>
</comment>
<keyword evidence="3" id="KW-0812">Transmembrane</keyword>
<evidence type="ECO:0000256" key="2">
    <source>
        <dbReference type="SAM" id="MobiDB-lite"/>
    </source>
</evidence>
<dbReference type="Proteomes" id="UP001160483">
    <property type="component" value="Unassembled WGS sequence"/>
</dbReference>
<feature type="region of interest" description="Disordered" evidence="2">
    <location>
        <begin position="2255"/>
        <end position="2282"/>
    </location>
</feature>
<name>A0AAU9KYX5_9STRA</name>
<dbReference type="InterPro" id="IPR044926">
    <property type="entry name" value="RGS_subdomain_2"/>
</dbReference>
<protein>
    <recommendedName>
        <fullName evidence="4">Rap-GAP domain-containing protein</fullName>
    </recommendedName>
</protein>
<dbReference type="EMBL" id="CAKKTJ010000217">
    <property type="protein sequence ID" value="CAH0478128.1"/>
    <property type="molecule type" value="Genomic_DNA"/>
</dbReference>
<feature type="transmembrane region" description="Helical" evidence="3">
    <location>
        <begin position="2504"/>
        <end position="2530"/>
    </location>
</feature>
<gene>
    <name evidence="5" type="ORF">PBS003_LOCUS4840</name>
</gene>
<feature type="compositionally biased region" description="Polar residues" evidence="2">
    <location>
        <begin position="2381"/>
        <end position="2407"/>
    </location>
</feature>
<organism evidence="5 6">
    <name type="scientific">Peronospora belbahrii</name>
    <dbReference type="NCBI Taxonomy" id="622444"/>
    <lineage>
        <taxon>Eukaryota</taxon>
        <taxon>Sar</taxon>
        <taxon>Stramenopiles</taxon>
        <taxon>Oomycota</taxon>
        <taxon>Peronosporomycetes</taxon>
        <taxon>Peronosporales</taxon>
        <taxon>Peronosporaceae</taxon>
        <taxon>Peronospora</taxon>
    </lineage>
</organism>
<dbReference type="GO" id="GO:0051056">
    <property type="term" value="P:regulation of small GTPase mediated signal transduction"/>
    <property type="evidence" value="ECO:0007669"/>
    <property type="project" value="InterPro"/>
</dbReference>
<keyword evidence="3" id="KW-1133">Transmembrane helix</keyword>
<evidence type="ECO:0000313" key="5">
    <source>
        <dbReference type="EMBL" id="CAH0478128.1"/>
    </source>
</evidence>
<keyword evidence="3" id="KW-0472">Membrane</keyword>
<feature type="region of interest" description="Disordered" evidence="2">
    <location>
        <begin position="2299"/>
        <end position="2326"/>
    </location>
</feature>
<dbReference type="Gene3D" id="3.40.50.11210">
    <property type="entry name" value="Rap/Ran-GAP"/>
    <property type="match status" value="1"/>
</dbReference>
<dbReference type="PANTHER" id="PTHR10063:SF11">
    <property type="entry name" value="RHO GTPASE-ACTIVATING PROTEIN CG5521-RELATED"/>
    <property type="match status" value="1"/>
</dbReference>
<dbReference type="InterPro" id="IPR000331">
    <property type="entry name" value="Rap/Ran_GAP_dom"/>
</dbReference>
<feature type="region of interest" description="Disordered" evidence="2">
    <location>
        <begin position="2378"/>
        <end position="2412"/>
    </location>
</feature>
<evidence type="ECO:0000259" key="4">
    <source>
        <dbReference type="PROSITE" id="PS50085"/>
    </source>
</evidence>
<feature type="compositionally biased region" description="Polar residues" evidence="2">
    <location>
        <begin position="2675"/>
        <end position="2698"/>
    </location>
</feature>